<dbReference type="InterPro" id="IPR006680">
    <property type="entry name" value="Amidohydro-rel"/>
</dbReference>
<reference evidence="2 3" key="2">
    <citation type="submission" date="2009-02" db="EMBL/GenBank/DDBJ databases">
        <title>Draft genome sequence of Blautia hydrogenotrophica DSM 10507 (Ruminococcus hydrogenotrophicus DSM 10507).</title>
        <authorList>
            <person name="Sudarsanam P."/>
            <person name="Ley R."/>
            <person name="Guruge J."/>
            <person name="Turnbaugh P.J."/>
            <person name="Mahowald M."/>
            <person name="Liep D."/>
            <person name="Gordon J."/>
        </authorList>
    </citation>
    <scope>NUCLEOTIDE SEQUENCE [LARGE SCALE GENOMIC DNA]</scope>
    <source>
        <strain evidence="3">DSM 10507 / JCM 14656 / S5a33</strain>
    </source>
</reference>
<dbReference type="EMBL" id="ACBZ01000171">
    <property type="protein sequence ID" value="EEG47989.1"/>
    <property type="molecule type" value="Genomic_DNA"/>
</dbReference>
<accession>C0CQJ9</accession>
<protein>
    <recommendedName>
        <fullName evidence="1">Amidohydrolase-related domain-containing protein</fullName>
    </recommendedName>
</protein>
<keyword evidence="3" id="KW-1185">Reference proteome</keyword>
<gene>
    <name evidence="2" type="ORF">RUMHYD_03162</name>
</gene>
<dbReference type="Gene3D" id="3.20.20.140">
    <property type="entry name" value="Metal-dependent hydrolases"/>
    <property type="match status" value="1"/>
</dbReference>
<dbReference type="eggNOG" id="COG2159">
    <property type="taxonomic scope" value="Bacteria"/>
</dbReference>
<organism evidence="2 3">
    <name type="scientific">Blautia hydrogenotrophica (strain DSM 10507 / JCM 14656 / S5a33)</name>
    <name type="common">Ruminococcus hydrogenotrophicus</name>
    <dbReference type="NCBI Taxonomy" id="476272"/>
    <lineage>
        <taxon>Bacteria</taxon>
        <taxon>Bacillati</taxon>
        <taxon>Bacillota</taxon>
        <taxon>Clostridia</taxon>
        <taxon>Lachnospirales</taxon>
        <taxon>Lachnospiraceae</taxon>
        <taxon>Blautia</taxon>
    </lineage>
</organism>
<dbReference type="SUPFAM" id="SSF51556">
    <property type="entry name" value="Metallo-dependent hydrolases"/>
    <property type="match status" value="1"/>
</dbReference>
<evidence type="ECO:0000313" key="2">
    <source>
        <dbReference type="EMBL" id="EEG47989.1"/>
    </source>
</evidence>
<evidence type="ECO:0000313" key="3">
    <source>
        <dbReference type="Proteomes" id="UP000003100"/>
    </source>
</evidence>
<feature type="domain" description="Amidohydrolase-related" evidence="1">
    <location>
        <begin position="9"/>
        <end position="102"/>
    </location>
</feature>
<dbReference type="Proteomes" id="UP000003100">
    <property type="component" value="Unassembled WGS sequence"/>
</dbReference>
<dbReference type="PATRIC" id="fig|476272.21.peg.1286"/>
<comment type="caution">
    <text evidence="2">The sequence shown here is derived from an EMBL/GenBank/DDBJ whole genome shotgun (WGS) entry which is preliminary data.</text>
</comment>
<dbReference type="AlphaFoldDB" id="C0CQJ9"/>
<dbReference type="InterPro" id="IPR032466">
    <property type="entry name" value="Metal_Hydrolase"/>
</dbReference>
<dbReference type="HOGENOM" id="CLU_2258266_0_0_9"/>
<evidence type="ECO:0000259" key="1">
    <source>
        <dbReference type="Pfam" id="PF04909"/>
    </source>
</evidence>
<proteinExistence type="predicted"/>
<reference evidence="2 3" key="1">
    <citation type="submission" date="2009-01" db="EMBL/GenBank/DDBJ databases">
        <authorList>
            <person name="Fulton L."/>
            <person name="Clifton S."/>
            <person name="Fulton B."/>
            <person name="Xu J."/>
            <person name="Minx P."/>
            <person name="Pepin K.H."/>
            <person name="Johnson M."/>
            <person name="Bhonagiri V."/>
            <person name="Nash W.E."/>
            <person name="Mardis E.R."/>
            <person name="Wilson R.K."/>
        </authorList>
    </citation>
    <scope>NUCLEOTIDE SEQUENCE [LARGE SCALE GENOMIC DNA]</scope>
    <source>
        <strain evidence="3">DSM 10507 / JCM 14656 / S5a33</strain>
    </source>
</reference>
<dbReference type="Pfam" id="PF04909">
    <property type="entry name" value="Amidohydro_2"/>
    <property type="match status" value="1"/>
</dbReference>
<sequence>MLDDVRPQKVILAHMGGNIFYDEVERTLIGRDVYLDTAFTLRHIESDQMLRMIRNHSPKKVLFGSDAPWTDQKKDLRTFQELELTPMEREDILYRNGRHLLNI</sequence>
<dbReference type="GO" id="GO:0016787">
    <property type="term" value="F:hydrolase activity"/>
    <property type="evidence" value="ECO:0007669"/>
    <property type="project" value="InterPro"/>
</dbReference>
<name>C0CQJ9_BLAHS</name>